<protein>
    <submittedName>
        <fullName evidence="1">Uncharacterized protein</fullName>
    </submittedName>
</protein>
<proteinExistence type="predicted"/>
<name>A0A2X0QXY2_9PROT</name>
<evidence type="ECO:0000313" key="1">
    <source>
        <dbReference type="EMBL" id="SPS06447.1"/>
    </source>
</evidence>
<accession>A0A2X0QXY2</accession>
<dbReference type="AlphaFoldDB" id="A0A2X0QXY2"/>
<sequence length="23" mass="2870">MRHRTDELFFFGQINIKAYRDVL</sequence>
<organism evidence="1">
    <name type="scientific">Candidatus Nitrotoga fabula</name>
    <dbReference type="NCBI Taxonomy" id="2182327"/>
    <lineage>
        <taxon>Bacteria</taxon>
        <taxon>Pseudomonadati</taxon>
        <taxon>Pseudomonadota</taxon>
        <taxon>Betaproteobacteria</taxon>
        <taxon>Nitrosomonadales</taxon>
        <taxon>Gallionellaceae</taxon>
        <taxon>Candidatus Nitrotoga</taxon>
    </lineage>
</organism>
<reference evidence="1" key="1">
    <citation type="submission" date="2018-05" db="EMBL/GenBank/DDBJ databases">
        <authorList>
            <person name="Lanie J.A."/>
            <person name="Ng W.-L."/>
            <person name="Kazmierczak K.M."/>
            <person name="Andrzejewski T.M."/>
            <person name="Davidsen T.M."/>
            <person name="Wayne K.J."/>
            <person name="Tettelin H."/>
            <person name="Glass J.I."/>
            <person name="Rusch D."/>
            <person name="Podicherti R."/>
            <person name="Tsui H.-C.T."/>
            <person name="Winkler M.E."/>
        </authorList>
    </citation>
    <scope>NUCLEOTIDE SEQUENCE</scope>
    <source>
        <strain evidence="1">KNB</strain>
    </source>
</reference>
<dbReference type="EMBL" id="LS423452">
    <property type="protein sequence ID" value="SPS06447.1"/>
    <property type="molecule type" value="Genomic_DNA"/>
</dbReference>
<gene>
    <name evidence="1" type="ORF">NITFAB_2040</name>
</gene>